<dbReference type="EMBL" id="LCHU01000011">
    <property type="protein sequence ID" value="KKT41190.1"/>
    <property type="molecule type" value="Genomic_DNA"/>
</dbReference>
<comment type="caution">
    <text evidence="1">The sequence shown here is derived from an EMBL/GenBank/DDBJ whole genome shotgun (WGS) entry which is preliminary data.</text>
</comment>
<dbReference type="Proteomes" id="UP000034736">
    <property type="component" value="Unassembled WGS sequence"/>
</dbReference>
<name>A0A0G1H362_9BACT</name>
<reference evidence="1 2" key="1">
    <citation type="journal article" date="2015" name="Nature">
        <title>rRNA introns, odd ribosomes, and small enigmatic genomes across a large radiation of phyla.</title>
        <authorList>
            <person name="Brown C.T."/>
            <person name="Hug L.A."/>
            <person name="Thomas B.C."/>
            <person name="Sharon I."/>
            <person name="Castelle C.J."/>
            <person name="Singh A."/>
            <person name="Wilkins M.J."/>
            <person name="Williams K.H."/>
            <person name="Banfield J.F."/>
        </authorList>
    </citation>
    <scope>NUCLEOTIDE SEQUENCE [LARGE SCALE GENOMIC DNA]</scope>
</reference>
<accession>A0A0G1H362</accession>
<dbReference type="AlphaFoldDB" id="A0A0G1H362"/>
<protein>
    <submittedName>
        <fullName evidence="1">Uncharacterized protein</fullName>
    </submittedName>
</protein>
<evidence type="ECO:0000313" key="1">
    <source>
        <dbReference type="EMBL" id="KKT41190.1"/>
    </source>
</evidence>
<gene>
    <name evidence="1" type="ORF">UW30_C0011G0021</name>
</gene>
<organism evidence="1 2">
    <name type="scientific">Candidatus Giovannonibacteria bacterium GW2011_GWA2_44_13b</name>
    <dbReference type="NCBI Taxonomy" id="1618647"/>
    <lineage>
        <taxon>Bacteria</taxon>
        <taxon>Candidatus Giovannoniibacteriota</taxon>
    </lineage>
</organism>
<evidence type="ECO:0000313" key="2">
    <source>
        <dbReference type="Proteomes" id="UP000034736"/>
    </source>
</evidence>
<sequence length="67" mass="7472">MCGSFLAADIIDFSYGLASIQISLEKAALRGFFLVYYNIGLCLSFFLDPKTNIINVDKIHLALVLRN</sequence>
<proteinExistence type="predicted"/>